<protein>
    <submittedName>
        <fullName evidence="1">Uncharacterized protein</fullName>
    </submittedName>
</protein>
<dbReference type="STRING" id="81972.D7MHW6"/>
<dbReference type="eggNOG" id="KOG0167">
    <property type="taxonomic scope" value="Eukaryota"/>
</dbReference>
<dbReference type="AlphaFoldDB" id="D7MHW6"/>
<organism evidence="2">
    <name type="scientific">Arabidopsis lyrata subsp. lyrata</name>
    <name type="common">Lyre-leaved rock-cress</name>
    <dbReference type="NCBI Taxonomy" id="81972"/>
    <lineage>
        <taxon>Eukaryota</taxon>
        <taxon>Viridiplantae</taxon>
        <taxon>Streptophyta</taxon>
        <taxon>Embryophyta</taxon>
        <taxon>Tracheophyta</taxon>
        <taxon>Spermatophyta</taxon>
        <taxon>Magnoliopsida</taxon>
        <taxon>eudicotyledons</taxon>
        <taxon>Gunneridae</taxon>
        <taxon>Pentapetalae</taxon>
        <taxon>rosids</taxon>
        <taxon>malvids</taxon>
        <taxon>Brassicales</taxon>
        <taxon>Brassicaceae</taxon>
        <taxon>Camelineae</taxon>
        <taxon>Arabidopsis</taxon>
    </lineage>
</organism>
<reference evidence="2" key="1">
    <citation type="journal article" date="2011" name="Nat. Genet.">
        <title>The Arabidopsis lyrata genome sequence and the basis of rapid genome size change.</title>
        <authorList>
            <person name="Hu T.T."/>
            <person name="Pattyn P."/>
            <person name="Bakker E.G."/>
            <person name="Cao J."/>
            <person name="Cheng J.-F."/>
            <person name="Clark R.M."/>
            <person name="Fahlgren N."/>
            <person name="Fawcett J.A."/>
            <person name="Grimwood J."/>
            <person name="Gundlach H."/>
            <person name="Haberer G."/>
            <person name="Hollister J.D."/>
            <person name="Ossowski S."/>
            <person name="Ottilar R.P."/>
            <person name="Salamov A.A."/>
            <person name="Schneeberger K."/>
            <person name="Spannagl M."/>
            <person name="Wang X."/>
            <person name="Yang L."/>
            <person name="Nasrallah M.E."/>
            <person name="Bergelson J."/>
            <person name="Carrington J.C."/>
            <person name="Gaut B.S."/>
            <person name="Schmutz J."/>
            <person name="Mayer K.F.X."/>
            <person name="Van de Peer Y."/>
            <person name="Grigoriev I.V."/>
            <person name="Nordborg M."/>
            <person name="Weigel D."/>
            <person name="Guo Y.-L."/>
        </authorList>
    </citation>
    <scope>NUCLEOTIDE SEQUENCE [LARGE SCALE GENOMIC DNA]</scope>
    <source>
        <strain evidence="2">cv. MN47</strain>
    </source>
</reference>
<sequence length="82" mass="9353">MDLNEFEDYFNAPGDAKLYGEICNTFLVIYCKTMSIFRSLEAALLRSRHGIQALCSLHLVLENMKSILCHCTESSKLYLVCL</sequence>
<dbReference type="HOGENOM" id="CLU_2561404_0_0_1"/>
<proteinExistence type="predicted"/>
<dbReference type="Proteomes" id="UP000008694">
    <property type="component" value="Unassembled WGS sequence"/>
</dbReference>
<accession>D7MHW6</accession>
<name>D7MHW6_ARALL</name>
<evidence type="ECO:0000313" key="2">
    <source>
        <dbReference type="Proteomes" id="UP000008694"/>
    </source>
</evidence>
<dbReference type="EMBL" id="GL348719">
    <property type="protein sequence ID" value="EFH44701.1"/>
    <property type="molecule type" value="Genomic_DNA"/>
</dbReference>
<keyword evidence="2" id="KW-1185">Reference proteome</keyword>
<evidence type="ECO:0000313" key="1">
    <source>
        <dbReference type="EMBL" id="EFH44701.1"/>
    </source>
</evidence>
<dbReference type="Gramene" id="scaffold_703458.1">
    <property type="protein sequence ID" value="scaffold_703458.1"/>
    <property type="gene ID" value="scaffold_703458.1"/>
</dbReference>
<gene>
    <name evidence="1" type="ORF">ARALYDRAFT_915716</name>
</gene>